<dbReference type="GO" id="GO:0016787">
    <property type="term" value="F:hydrolase activity"/>
    <property type="evidence" value="ECO:0007669"/>
    <property type="project" value="InterPro"/>
</dbReference>
<dbReference type="InterPro" id="IPR010496">
    <property type="entry name" value="AL/BT2_dom"/>
</dbReference>
<gene>
    <name evidence="3" type="ORF">SMSP2_00358</name>
</gene>
<feature type="chain" id="PRO_5012139800" description="3-keto-alpha-glucoside-1,2-lyase/3-keto-2-hydroxy-glucal hydratase domain-containing protein" evidence="1">
    <location>
        <begin position="26"/>
        <end position="1532"/>
    </location>
</feature>
<reference evidence="4" key="1">
    <citation type="submission" date="2017-02" db="EMBL/GenBank/DDBJ databases">
        <title>Comparative genomics and description of representatives of a novel lineage of planctomycetes thriving in anoxic sediments.</title>
        <authorList>
            <person name="Spring S."/>
            <person name="Bunk B."/>
            <person name="Sproer C."/>
        </authorList>
    </citation>
    <scope>NUCLEOTIDE SEQUENCE [LARGE SCALE GENOMIC DNA]</scope>
    <source>
        <strain evidence="4">SM-Chi-D1</strain>
    </source>
</reference>
<dbReference type="Pfam" id="PF13646">
    <property type="entry name" value="HEAT_2"/>
    <property type="match status" value="1"/>
</dbReference>
<dbReference type="InterPro" id="IPR011989">
    <property type="entry name" value="ARM-like"/>
</dbReference>
<dbReference type="InterPro" id="IPR004155">
    <property type="entry name" value="PBS_lyase_HEAT"/>
</dbReference>
<dbReference type="GO" id="GO:0016491">
    <property type="term" value="F:oxidoreductase activity"/>
    <property type="evidence" value="ECO:0007669"/>
    <property type="project" value="TreeGrafter"/>
</dbReference>
<protein>
    <recommendedName>
        <fullName evidence="2">3-keto-alpha-glucoside-1,2-lyase/3-keto-2-hydroxy-glucal hydratase domain-containing protein</fullName>
    </recommendedName>
</protein>
<dbReference type="KEGG" id="pbas:SMSP2_00358"/>
<keyword evidence="4" id="KW-1185">Reference proteome</keyword>
<dbReference type="SMART" id="SM00567">
    <property type="entry name" value="EZ_HEAT"/>
    <property type="match status" value="4"/>
</dbReference>
<evidence type="ECO:0000313" key="4">
    <source>
        <dbReference type="Proteomes" id="UP000188181"/>
    </source>
</evidence>
<dbReference type="Gene3D" id="2.60.120.560">
    <property type="entry name" value="Exo-inulinase, domain 1"/>
    <property type="match status" value="2"/>
</dbReference>
<dbReference type="InterPro" id="IPR016024">
    <property type="entry name" value="ARM-type_fold"/>
</dbReference>
<feature type="signal peptide" evidence="1">
    <location>
        <begin position="1"/>
        <end position="25"/>
    </location>
</feature>
<dbReference type="SUPFAM" id="SSF48239">
    <property type="entry name" value="Terpenoid cyclases/Protein prenyltransferases"/>
    <property type="match status" value="1"/>
</dbReference>
<name>A0A1Q2MBG6_9BACT</name>
<sequence length="1532" mass="168440" precursor="true">MIEIKRFLSVFVLAFSFFAVSSAAAVQVENIIEQMPAPDAKTERMLCQELVEGGPKTVLQLCGLVEAPGEIDDSKARYTIAGLTSYVNRPQAAPAQRKMYASVLLRSLNATDNKEVKAFFISQLQYVGDDGSVVDLARYLGDERLSEDAAMALTAIGTPAAEKALLNALETSPDAAAAPVIQALGKLHSKAAVSLITKHAQSGNELVSRVAARALAEIGDESSIPLIKKRLETGNLYAQSQALADYTLLARRLAQNGNNAGSVQICENIINGEYDPNHKASALSLLVEISGSDSLDYLVDAVQSENYQFQSAALDLAVKLKSKDAGNRWLNLLEQASSQLQVKIIEMLGRRGGKDVLTDLRGFTSAGDKAVRKAALQSVADISPETAAADIVNVIKQGSPDDIEYAFELLLQSPSETAVSRVSAVLGESSNAGKAAFLDFLARRRAYGEKDNIYQYVSSEDEKVCIAAIKALAYVGGENELEKLIDVMLTDDSAQKCSEASRTIIKLSNEIEDADKRAEPLLEAMNDTGDSQKAQILAILPSIGGKAALAAVVSCLDSPDKKLRESAVRSLAKWNGTEAADPLYKVASEAQDLSEHLIAVSAYINLIDRSDMKPSDKLAHYVKAESVTEHTAVRKNILSKVSKVGTVDALRFAVKRLNDSELINEATAAVTSIALPGSEKDKGLIQPGVGKLLLEAYPGISDEKVRHSIDAHVKAIAKAGVSESAGDKSDPPAGFVELFNGKDLTGWKGLLARPYDNPAKRSELNSDEHASHQASADDLMRKHWHVVDGMLYFDGGGHSLATARDYGDFEMLVDWKLLHDNGDSGIYLRGSPQVQIWDPAYHENIGSGGLYNNQKNPSKPLVTADNPIGQWNRFRIKMIGEKVTVHLNGQLVVDNVTLENYWDRSRPIFESEQIELQCHGNPVCFKNIYIRELPREDEFVPLFNGRDLAGWTGDTQGYAVENGNIICKPGGVLYTEKQYSDFVLKFEFKLTPGANNGLGIRTPMNVNAAYHGMELQIIDNFAEKYNNLKPWQYHGSIYGVAAADYNGEPTKTSILNQPGEWNRQIVTADGDNIKVVLNGETIVDADLGKIDLEKTADGREHPGLNNKSGHIAFLGHGSVVEFRDILIKELNIKGHNMTEDKDSKKQRAVEAAINGLDFLVRHQITNHRSADHGRFVNVYDTLKNEAVSYTTNWTTGVSTEVMLIGHKLTGDQKYLDAAERAVKYIASLQYLAPGRMRGVIRESTPQTQAAHPRDALTAAWAMLDYSQYASDEKYLEKSLLYADWFINVGLEKGYPYWTVRLDDEPWLPQWFGSFQSGGAFYFFRLFDVTGREEYKQAGLQIMDFYNKYHLSETGDVTIVVDIETRKQLKGHIEAPQYSPLGWEVMHEYNDDFGALANLAAYRQTRNQDYLNNAERFLKKMISSQREDGGFGPKDYSVPSAGGSVLLELMAARELGLTVGSSDNLDRALDYILDLQITDPQSPARGAFRGFDHNYQISGFANTRTATYAIMGLLRYAGAADPFYFFDSENMKE</sequence>
<dbReference type="Proteomes" id="UP000188181">
    <property type="component" value="Chromosome"/>
</dbReference>
<dbReference type="RefSeq" id="WP_146682315.1">
    <property type="nucleotide sequence ID" value="NZ_CP019646.1"/>
</dbReference>
<dbReference type="STRING" id="1851148.SMSP2_00358"/>
<dbReference type="InterPro" id="IPR008928">
    <property type="entry name" value="6-hairpin_glycosidase_sf"/>
</dbReference>
<organism evidence="3 4">
    <name type="scientific">Limihaloglobus sulfuriphilus</name>
    <dbReference type="NCBI Taxonomy" id="1851148"/>
    <lineage>
        <taxon>Bacteria</taxon>
        <taxon>Pseudomonadati</taxon>
        <taxon>Planctomycetota</taxon>
        <taxon>Phycisphaerae</taxon>
        <taxon>Sedimentisphaerales</taxon>
        <taxon>Sedimentisphaeraceae</taxon>
        <taxon>Limihaloglobus</taxon>
    </lineage>
</organism>
<accession>A0A1Q2MBG6</accession>
<evidence type="ECO:0000259" key="2">
    <source>
        <dbReference type="Pfam" id="PF06439"/>
    </source>
</evidence>
<feature type="domain" description="3-keto-alpha-glucoside-1,2-lyase/3-keto-2-hydroxy-glucal hydratase" evidence="2">
    <location>
        <begin position="734"/>
        <end position="931"/>
    </location>
</feature>
<dbReference type="EMBL" id="CP019646">
    <property type="protein sequence ID" value="AQQ70021.1"/>
    <property type="molecule type" value="Genomic_DNA"/>
</dbReference>
<feature type="domain" description="3-keto-alpha-glucoside-1,2-lyase/3-keto-2-hydroxy-glucal hydratase" evidence="2">
    <location>
        <begin position="939"/>
        <end position="1128"/>
    </location>
</feature>
<dbReference type="SUPFAM" id="SSF48371">
    <property type="entry name" value="ARM repeat"/>
    <property type="match status" value="1"/>
</dbReference>
<proteinExistence type="predicted"/>
<dbReference type="OrthoDB" id="257393at2"/>
<dbReference type="Pfam" id="PF06439">
    <property type="entry name" value="3keto-disac_hyd"/>
    <property type="match status" value="2"/>
</dbReference>
<evidence type="ECO:0000256" key="1">
    <source>
        <dbReference type="SAM" id="SignalP"/>
    </source>
</evidence>
<dbReference type="Gene3D" id="1.25.10.10">
    <property type="entry name" value="Leucine-rich Repeat Variant"/>
    <property type="match status" value="3"/>
</dbReference>
<dbReference type="Gene3D" id="1.50.10.20">
    <property type="match status" value="1"/>
</dbReference>
<dbReference type="PANTHER" id="PTHR12697">
    <property type="entry name" value="PBS LYASE HEAT-LIKE PROTEIN"/>
    <property type="match status" value="1"/>
</dbReference>
<dbReference type="SUPFAM" id="SSF48208">
    <property type="entry name" value="Six-hairpin glycosidases"/>
    <property type="match status" value="1"/>
</dbReference>
<keyword evidence="1" id="KW-0732">Signal</keyword>
<dbReference type="PANTHER" id="PTHR12697:SF5">
    <property type="entry name" value="DEOXYHYPUSINE HYDROXYLASE"/>
    <property type="match status" value="1"/>
</dbReference>
<evidence type="ECO:0000313" key="3">
    <source>
        <dbReference type="EMBL" id="AQQ70021.1"/>
    </source>
</evidence>
<dbReference type="GO" id="GO:0005975">
    <property type="term" value="P:carbohydrate metabolic process"/>
    <property type="evidence" value="ECO:0007669"/>
    <property type="project" value="InterPro"/>
</dbReference>
<dbReference type="InterPro" id="IPR008930">
    <property type="entry name" value="Terpenoid_cyclase/PrenylTrfase"/>
</dbReference>